<feature type="region of interest" description="Disordered" evidence="10">
    <location>
        <begin position="714"/>
        <end position="762"/>
    </location>
</feature>
<dbReference type="GO" id="GO:0008270">
    <property type="term" value="F:zinc ion binding"/>
    <property type="evidence" value="ECO:0007669"/>
    <property type="project" value="UniProtKB-KW"/>
</dbReference>
<dbReference type="InterPro" id="IPR008271">
    <property type="entry name" value="Ser/Thr_kinase_AS"/>
</dbReference>
<evidence type="ECO:0000256" key="2">
    <source>
        <dbReference type="ARBA" id="ARBA00005575"/>
    </source>
</evidence>
<evidence type="ECO:0000256" key="8">
    <source>
        <dbReference type="PROSITE-ProRule" id="PRU00042"/>
    </source>
</evidence>
<feature type="region of interest" description="Disordered" evidence="10">
    <location>
        <begin position="633"/>
        <end position="673"/>
    </location>
</feature>
<dbReference type="InterPro" id="IPR000253">
    <property type="entry name" value="FHA_dom"/>
</dbReference>
<name>A0A1L7UG13_FUSMA</name>
<comment type="similarity">
    <text evidence="2">Belongs to the protein kinase superfamily. CAMK Ser/Thr protein kinase family. CHEK2 subfamily.</text>
</comment>
<comment type="subcellular location">
    <subcellularLocation>
        <location evidence="1">Preautophagosomal structure membrane</location>
        <topology evidence="1">Peripheral membrane protein</topology>
    </subcellularLocation>
</comment>
<dbReference type="Pfam" id="PF00069">
    <property type="entry name" value="Pkinase"/>
    <property type="match status" value="1"/>
</dbReference>
<evidence type="ECO:0000259" key="12">
    <source>
        <dbReference type="PROSITE" id="PS50011"/>
    </source>
</evidence>
<feature type="compositionally biased region" description="Basic residues" evidence="10">
    <location>
        <begin position="584"/>
        <end position="600"/>
    </location>
</feature>
<dbReference type="GO" id="GO:0005524">
    <property type="term" value="F:ATP binding"/>
    <property type="evidence" value="ECO:0007669"/>
    <property type="project" value="UniProtKB-UniRule"/>
</dbReference>
<dbReference type="PROSITE" id="PS50006">
    <property type="entry name" value="FHA_DOMAIN"/>
    <property type="match status" value="1"/>
</dbReference>
<dbReference type="InterPro" id="IPR045269">
    <property type="entry name" value="Atg1-like"/>
</dbReference>
<feature type="region of interest" description="Disordered" evidence="10">
    <location>
        <begin position="874"/>
        <end position="901"/>
    </location>
</feature>
<feature type="compositionally biased region" description="Polar residues" evidence="10">
    <location>
        <begin position="875"/>
        <end position="891"/>
    </location>
</feature>
<keyword evidence="3" id="KW-0813">Transport</keyword>
<reference evidence="15" key="1">
    <citation type="journal article" date="2016" name="Genome Biol. Evol.">
        <title>Comparative 'omics' of the Fusarium fujikuroi species complex highlights differences in genetic potential and metabolite synthesis.</title>
        <authorList>
            <person name="Niehaus E.-M."/>
            <person name="Muensterkoetter M."/>
            <person name="Proctor R.H."/>
            <person name="Brown D.W."/>
            <person name="Sharon A."/>
            <person name="Idan Y."/>
            <person name="Oren-Young L."/>
            <person name="Sieber C.M."/>
            <person name="Novak O."/>
            <person name="Pencik A."/>
            <person name="Tarkowska D."/>
            <person name="Hromadova K."/>
            <person name="Freeman S."/>
            <person name="Maymon M."/>
            <person name="Elazar M."/>
            <person name="Youssef S.A."/>
            <person name="El-Shabrawy E.S.M."/>
            <person name="Shalaby A.B.A."/>
            <person name="Houterman P."/>
            <person name="Brock N.L."/>
            <person name="Burkhardt I."/>
            <person name="Tsavkelova E.A."/>
            <person name="Dickschat J.S."/>
            <person name="Galuszka P."/>
            <person name="Gueldener U."/>
            <person name="Tudzynski B."/>
        </authorList>
    </citation>
    <scope>NUCLEOTIDE SEQUENCE [LARGE SCALE GENOMIC DNA]</scope>
    <source>
        <strain evidence="15">MRC7560</strain>
    </source>
</reference>
<evidence type="ECO:0000256" key="1">
    <source>
        <dbReference type="ARBA" id="ARBA00004623"/>
    </source>
</evidence>
<evidence type="ECO:0000256" key="9">
    <source>
        <dbReference type="PROSITE-ProRule" id="PRU10141"/>
    </source>
</evidence>
<proteinExistence type="inferred from homology"/>
<evidence type="ECO:0000256" key="6">
    <source>
        <dbReference type="ARBA" id="ARBA00023006"/>
    </source>
</evidence>
<sequence length="986" mass="110768">MAWIIFTAKINNDMLRHPHHRLYYTSTKVAFAADIYAAADVPDEDSESGTPAPQPFFEENLCFTTDHAPKSPTAGFVFGSDREKCDVLLHPDNKTGISGRHFAITFTQYGKVILKSLSKKHPTKISDEYEDVDVRTQRVMESRRVSILLGGLEVTIEKPWVDADVGPAYAAFLERVHGMPPDLDQMRLQSSASSIMSVPRYCKDLEIGRGTYGIVHRASVIPTGAIVAIKAFNSRTNSVSNPWAEAELMYSLKHENIVQFYEFSVRGKEGPELIMEYAPGGTLISQSKIRHFNDREGREVLRQTLDGLVYLHGKGIVHRDLKPSNILLVRRDPIHAKLADFGLAKNLADGCSGKCGTLHYTAPEIWGSSSYTEMIDMWSVGIIAMELWAGLPKFSSDPEKFDYPTWQREVRSKKILAPAPLQRFLEKLLRTNPKNRMTAQECRNHSFLQSPTRTAARKRLCSFNSQRQDSAMPLNDGAHDIAVLNPVSLNGSYAAIPASPKTYLDFNEQPTNLFTSPVQETNTQTQSNQHWAELPESGHQQGSEAAEQFSEIQYMTSSWLRNGEYPDIIPNTASAASSCSKGVCNRKRPAKSIRGKRGKWERRNPKQSKESYYPESDASTVVYDPLNDQGIEGFGDADDGSELSVYDPIDRQASTPRDSYYTERTWGNGSYLPPMQPTNSYGNQARGTAIINNLESLSDLRLPSLSYNLPDWDSLMEQQTPTPQSASCATSSALPEQQEIQQPTPVPETGEPQTGSQKPPIKPGFDYIPWKGTWVAYDSSNHRFSITSLLKAANMNHRLLQHTYPNLKDLFDRAEKRQSMGRLYNALQGTYLTYEDTIEACERLGIETEFWKTLGQNPLQASDVNLPPIERIPQESRSPASATRPCSNQRQIKPLRTSPAPQDVGPCRCDLINPNTGRSCHTVFSRPSDLTRHENTVHAPLDGQMQCELCSDWRAFTRLDNLIRHYRTYHPSAEPPGKRRRRRDAS</sequence>
<dbReference type="Gene3D" id="3.30.160.60">
    <property type="entry name" value="Classic Zinc Finger"/>
    <property type="match status" value="1"/>
</dbReference>
<keyword evidence="4 9" id="KW-0547">Nucleotide-binding</keyword>
<dbReference type="GO" id="GO:0034045">
    <property type="term" value="C:phagophore assembly site membrane"/>
    <property type="evidence" value="ECO:0007669"/>
    <property type="project" value="UniProtKB-SubCell"/>
</dbReference>
<keyword evidence="8" id="KW-0862">Zinc</keyword>
<evidence type="ECO:0000256" key="3">
    <source>
        <dbReference type="ARBA" id="ARBA00022448"/>
    </source>
</evidence>
<evidence type="ECO:0000259" key="11">
    <source>
        <dbReference type="PROSITE" id="PS50006"/>
    </source>
</evidence>
<feature type="domain" description="Protein kinase" evidence="12">
    <location>
        <begin position="201"/>
        <end position="448"/>
    </location>
</feature>
<dbReference type="PANTHER" id="PTHR24348">
    <property type="entry name" value="SERINE/THREONINE-PROTEIN KINASE UNC-51-RELATED"/>
    <property type="match status" value="1"/>
</dbReference>
<dbReference type="PROSITE" id="PS50157">
    <property type="entry name" value="ZINC_FINGER_C2H2_2"/>
    <property type="match status" value="1"/>
</dbReference>
<dbReference type="GO" id="GO:0004674">
    <property type="term" value="F:protein serine/threonine kinase activity"/>
    <property type="evidence" value="ECO:0007669"/>
    <property type="project" value="InterPro"/>
</dbReference>
<dbReference type="SMART" id="SM00220">
    <property type="entry name" value="S_TKc"/>
    <property type="match status" value="1"/>
</dbReference>
<dbReference type="RefSeq" id="XP_041690930.1">
    <property type="nucleotide sequence ID" value="XM_041825562.1"/>
</dbReference>
<dbReference type="GO" id="GO:0006914">
    <property type="term" value="P:autophagy"/>
    <property type="evidence" value="ECO:0007669"/>
    <property type="project" value="UniProtKB-KW"/>
</dbReference>
<evidence type="ECO:0000313" key="14">
    <source>
        <dbReference type="EMBL" id="CVL08142.1"/>
    </source>
</evidence>
<evidence type="ECO:0000256" key="7">
    <source>
        <dbReference type="ARBA" id="ARBA00030237"/>
    </source>
</evidence>
<dbReference type="InterPro" id="IPR011009">
    <property type="entry name" value="Kinase-like_dom_sf"/>
</dbReference>
<feature type="domain" description="C2H2-type" evidence="13">
    <location>
        <begin position="945"/>
        <end position="975"/>
    </location>
</feature>
<gene>
    <name evidence="14" type="ORF">FMAN_14194</name>
</gene>
<evidence type="ECO:0000256" key="5">
    <source>
        <dbReference type="ARBA" id="ARBA00022840"/>
    </source>
</evidence>
<feature type="compositionally biased region" description="Polar residues" evidence="10">
    <location>
        <begin position="716"/>
        <end position="743"/>
    </location>
</feature>
<accession>A0A1L7UG13</accession>
<dbReference type="Proteomes" id="UP000184255">
    <property type="component" value="Unassembled WGS sequence"/>
</dbReference>
<dbReference type="PROSITE" id="PS00108">
    <property type="entry name" value="PROTEIN_KINASE_ST"/>
    <property type="match status" value="1"/>
</dbReference>
<feature type="domain" description="FHA" evidence="11">
    <location>
        <begin position="76"/>
        <end position="130"/>
    </location>
</feature>
<evidence type="ECO:0000256" key="10">
    <source>
        <dbReference type="SAM" id="MobiDB-lite"/>
    </source>
</evidence>
<keyword evidence="8" id="KW-0863">Zinc-finger</keyword>
<dbReference type="Gene3D" id="1.10.510.10">
    <property type="entry name" value="Transferase(Phosphotransferase) domain 1"/>
    <property type="match status" value="1"/>
</dbReference>
<comment type="caution">
    <text evidence="14">The sequence shown here is derived from an EMBL/GenBank/DDBJ whole genome shotgun (WGS) entry which is preliminary data.</text>
</comment>
<dbReference type="PROSITE" id="PS00107">
    <property type="entry name" value="PROTEIN_KINASE_ATP"/>
    <property type="match status" value="1"/>
</dbReference>
<dbReference type="SUPFAM" id="SSF56112">
    <property type="entry name" value="Protein kinase-like (PK-like)"/>
    <property type="match status" value="1"/>
</dbReference>
<dbReference type="GO" id="GO:0010506">
    <property type="term" value="P:regulation of autophagy"/>
    <property type="evidence" value="ECO:0007669"/>
    <property type="project" value="InterPro"/>
</dbReference>
<dbReference type="VEuPathDB" id="FungiDB:FMAN_14194"/>
<evidence type="ECO:0000313" key="15">
    <source>
        <dbReference type="Proteomes" id="UP000184255"/>
    </source>
</evidence>
<dbReference type="PROSITE" id="PS50011">
    <property type="entry name" value="PROTEIN_KINASE_DOM"/>
    <property type="match status" value="1"/>
</dbReference>
<evidence type="ECO:0000256" key="4">
    <source>
        <dbReference type="ARBA" id="ARBA00022741"/>
    </source>
</evidence>
<feature type="region of interest" description="Disordered" evidence="10">
    <location>
        <begin position="520"/>
        <end position="545"/>
    </location>
</feature>
<protein>
    <recommendedName>
        <fullName evidence="7">Autophagy-related protein 1</fullName>
    </recommendedName>
</protein>
<feature type="compositionally biased region" description="Polar residues" evidence="10">
    <location>
        <begin position="520"/>
        <end position="530"/>
    </location>
</feature>
<dbReference type="EMBL" id="FCQH01000022">
    <property type="protein sequence ID" value="CVL08142.1"/>
    <property type="molecule type" value="Genomic_DNA"/>
</dbReference>
<keyword evidence="5 9" id="KW-0067">ATP-binding</keyword>
<keyword evidence="6" id="KW-0072">Autophagy</keyword>
<feature type="binding site" evidence="9">
    <location>
        <position position="230"/>
    </location>
    <ligand>
        <name>ATP</name>
        <dbReference type="ChEBI" id="CHEBI:30616"/>
    </ligand>
</feature>
<dbReference type="GO" id="GO:0003677">
    <property type="term" value="F:DNA binding"/>
    <property type="evidence" value="ECO:0007669"/>
    <property type="project" value="InterPro"/>
</dbReference>
<dbReference type="PANTHER" id="PTHR24348:SF68">
    <property type="entry name" value="SERINE_THREONINE-PROTEIN KINASE ATG1C"/>
    <property type="match status" value="1"/>
</dbReference>
<organism evidence="14 15">
    <name type="scientific">Fusarium mangiferae</name>
    <name type="common">Mango malformation disease fungus</name>
    <dbReference type="NCBI Taxonomy" id="192010"/>
    <lineage>
        <taxon>Eukaryota</taxon>
        <taxon>Fungi</taxon>
        <taxon>Dikarya</taxon>
        <taxon>Ascomycota</taxon>
        <taxon>Pezizomycotina</taxon>
        <taxon>Sordariomycetes</taxon>
        <taxon>Hypocreomycetidae</taxon>
        <taxon>Hypocreales</taxon>
        <taxon>Nectriaceae</taxon>
        <taxon>Fusarium</taxon>
        <taxon>Fusarium fujikuroi species complex</taxon>
    </lineage>
</organism>
<dbReference type="GeneID" id="65093443"/>
<dbReference type="InterPro" id="IPR013087">
    <property type="entry name" value="Znf_C2H2_type"/>
</dbReference>
<dbReference type="AlphaFoldDB" id="A0A1L7UG13"/>
<keyword evidence="8" id="KW-0479">Metal-binding</keyword>
<dbReference type="InterPro" id="IPR000719">
    <property type="entry name" value="Prot_kinase_dom"/>
</dbReference>
<evidence type="ECO:0000259" key="13">
    <source>
        <dbReference type="PROSITE" id="PS50157"/>
    </source>
</evidence>
<keyword evidence="15" id="KW-1185">Reference proteome</keyword>
<feature type="region of interest" description="Disordered" evidence="10">
    <location>
        <begin position="575"/>
        <end position="616"/>
    </location>
</feature>
<dbReference type="Gene3D" id="3.10.260.10">
    <property type="entry name" value="Transcription regulator HTH, APSES-type DNA-binding domain"/>
    <property type="match status" value="1"/>
</dbReference>
<dbReference type="InterPro" id="IPR017441">
    <property type="entry name" value="Protein_kinase_ATP_BS"/>
</dbReference>
<dbReference type="InterPro" id="IPR036887">
    <property type="entry name" value="HTH_APSES_sf"/>
</dbReference>